<evidence type="ECO:0000313" key="3">
    <source>
        <dbReference type="EMBL" id="GHE35254.1"/>
    </source>
</evidence>
<dbReference type="PROSITE" id="PS51257">
    <property type="entry name" value="PROKAR_LIPOPROTEIN"/>
    <property type="match status" value="1"/>
</dbReference>
<keyword evidence="4" id="KW-1185">Reference proteome</keyword>
<dbReference type="Gene3D" id="2.40.128.420">
    <property type="match status" value="1"/>
</dbReference>
<sequence length="335" mass="37183">MKIKIFNIGMTMLLSCLISCKNEAIELPDFDYQTVYFANQYPVRTIVLGNDAVVDNTLDNEHKVEIKATLGGTRDNKKNVVIDVEVANSLLDGLYFPNNGSKLEPLPANYYSLTSNQIIISPGNIMGGVQVALTDAFFADPHALSNRYVIPLRMKNVANADSILRSKDFVFYALKFINPWHGNYLRRGSDQMTGDVSRQVVRRASYVEQDEINTLETRSLHSVVFPVQFRDADAGNIFSCRLLLNFDDSGRCTVSTDTPGYTATGGGVFIAHGEKNSWGNRDRDALYLDYQIAYSNIAVGSGTNARSITGNISSKDTLVSRDRGVSPEYFVPQTR</sequence>
<feature type="domain" description="DUF5627" evidence="2">
    <location>
        <begin position="179"/>
        <end position="324"/>
    </location>
</feature>
<dbReference type="Pfam" id="PF18620">
    <property type="entry name" value="DUF5627"/>
    <property type="match status" value="1"/>
</dbReference>
<evidence type="ECO:0008006" key="5">
    <source>
        <dbReference type="Google" id="ProtNLM"/>
    </source>
</evidence>
<dbReference type="RefSeq" id="WP_189626343.1">
    <property type="nucleotide sequence ID" value="NZ_BNAF01000006.1"/>
</dbReference>
<proteinExistence type="predicted"/>
<dbReference type="Pfam" id="PF08522">
    <property type="entry name" value="BT_3987-like_N"/>
    <property type="match status" value="1"/>
</dbReference>
<dbReference type="InterPro" id="IPR040580">
    <property type="entry name" value="DUF5627"/>
</dbReference>
<name>A0ABQ3HUC9_9SPHI</name>
<evidence type="ECO:0000313" key="4">
    <source>
        <dbReference type="Proteomes" id="UP000620550"/>
    </source>
</evidence>
<organism evidence="3 4">
    <name type="scientific">Sphingobacterium griseoflavum</name>
    <dbReference type="NCBI Taxonomy" id="1474952"/>
    <lineage>
        <taxon>Bacteria</taxon>
        <taxon>Pseudomonadati</taxon>
        <taxon>Bacteroidota</taxon>
        <taxon>Sphingobacteriia</taxon>
        <taxon>Sphingobacteriales</taxon>
        <taxon>Sphingobacteriaceae</taxon>
        <taxon>Sphingobacterium</taxon>
    </lineage>
</organism>
<dbReference type="Gene3D" id="2.60.40.1740">
    <property type="entry name" value="hypothetical protein (bacova_03559)"/>
    <property type="match status" value="1"/>
</dbReference>
<evidence type="ECO:0000259" key="1">
    <source>
        <dbReference type="Pfam" id="PF08522"/>
    </source>
</evidence>
<evidence type="ECO:0000259" key="2">
    <source>
        <dbReference type="Pfam" id="PF18620"/>
    </source>
</evidence>
<dbReference type="Proteomes" id="UP000620550">
    <property type="component" value="Unassembled WGS sequence"/>
</dbReference>
<feature type="domain" description="BT-3987-like N-terminal" evidence="1">
    <location>
        <begin position="33"/>
        <end position="160"/>
    </location>
</feature>
<reference evidence="4" key="1">
    <citation type="journal article" date="2019" name="Int. J. Syst. Evol. Microbiol.">
        <title>The Global Catalogue of Microorganisms (GCM) 10K type strain sequencing project: providing services to taxonomists for standard genome sequencing and annotation.</title>
        <authorList>
            <consortium name="The Broad Institute Genomics Platform"/>
            <consortium name="The Broad Institute Genome Sequencing Center for Infectious Disease"/>
            <person name="Wu L."/>
            <person name="Ma J."/>
        </authorList>
    </citation>
    <scope>NUCLEOTIDE SEQUENCE [LARGE SCALE GENOMIC DNA]</scope>
    <source>
        <strain evidence="4">CGMCC 1.12966</strain>
    </source>
</reference>
<protein>
    <recommendedName>
        <fullName evidence="5">DUF1735 domain-containing protein</fullName>
    </recommendedName>
</protein>
<dbReference type="InterPro" id="IPR013728">
    <property type="entry name" value="BT_3987-like_N"/>
</dbReference>
<dbReference type="EMBL" id="BNAF01000006">
    <property type="protein sequence ID" value="GHE35254.1"/>
    <property type="molecule type" value="Genomic_DNA"/>
</dbReference>
<comment type="caution">
    <text evidence="3">The sequence shown here is derived from an EMBL/GenBank/DDBJ whole genome shotgun (WGS) entry which is preliminary data.</text>
</comment>
<accession>A0ABQ3HUC9</accession>
<gene>
    <name evidence="3" type="ORF">GCM10017764_18140</name>
</gene>